<dbReference type="NCBIfam" id="TIGR00021">
    <property type="entry name" value="rpiA"/>
    <property type="match status" value="1"/>
</dbReference>
<keyword evidence="5" id="KW-1185">Reference proteome</keyword>
<dbReference type="InterPro" id="IPR020672">
    <property type="entry name" value="Ribose5P_isomerase_typA_subgr"/>
</dbReference>
<dbReference type="Gene3D" id="3.30.70.260">
    <property type="match status" value="1"/>
</dbReference>
<evidence type="ECO:0000256" key="2">
    <source>
        <dbReference type="ARBA" id="ARBA00023235"/>
    </source>
</evidence>
<name>A0A1T4KZ87_9LACT</name>
<keyword evidence="2 3" id="KW-0413">Isomerase</keyword>
<feature type="active site" description="Proton acceptor" evidence="3">
    <location>
        <position position="104"/>
    </location>
</feature>
<comment type="catalytic activity">
    <reaction evidence="1 3">
        <text>aldehydo-D-ribose 5-phosphate = D-ribulose 5-phosphate</text>
        <dbReference type="Rhea" id="RHEA:14657"/>
        <dbReference type="ChEBI" id="CHEBI:58121"/>
        <dbReference type="ChEBI" id="CHEBI:58273"/>
        <dbReference type="EC" id="5.3.1.6"/>
    </reaction>
</comment>
<feature type="binding site" evidence="3">
    <location>
        <begin position="95"/>
        <end position="98"/>
    </location>
    <ligand>
        <name>substrate</name>
    </ligand>
</feature>
<comment type="similarity">
    <text evidence="3">Belongs to the ribose 5-phosphate isomerase family.</text>
</comment>
<dbReference type="UniPathway" id="UPA00115">
    <property type="reaction ID" value="UER00412"/>
</dbReference>
<dbReference type="FunFam" id="3.40.50.1360:FF:000001">
    <property type="entry name" value="Ribose-5-phosphate isomerase A"/>
    <property type="match status" value="1"/>
</dbReference>
<comment type="pathway">
    <text evidence="3">Carbohydrate degradation; pentose phosphate pathway; D-ribose 5-phosphate from D-ribulose 5-phosphate (non-oxidative stage): step 1/1.</text>
</comment>
<dbReference type="RefSeq" id="WP_078755689.1">
    <property type="nucleotide sequence ID" value="NZ_FUWO01000006.1"/>
</dbReference>
<organism evidence="4 5">
    <name type="scientific">Globicatella sulfidifaciens DSM 15739</name>
    <dbReference type="NCBI Taxonomy" id="1121925"/>
    <lineage>
        <taxon>Bacteria</taxon>
        <taxon>Bacillati</taxon>
        <taxon>Bacillota</taxon>
        <taxon>Bacilli</taxon>
        <taxon>Lactobacillales</taxon>
        <taxon>Aerococcaceae</taxon>
        <taxon>Globicatella</taxon>
    </lineage>
</organism>
<reference evidence="5" key="1">
    <citation type="submission" date="2017-02" db="EMBL/GenBank/DDBJ databases">
        <authorList>
            <person name="Varghese N."/>
            <person name="Submissions S."/>
        </authorList>
    </citation>
    <scope>NUCLEOTIDE SEQUENCE [LARGE SCALE GENOMIC DNA]</scope>
    <source>
        <strain evidence="5">DSM 15739</strain>
    </source>
</reference>
<evidence type="ECO:0000313" key="4">
    <source>
        <dbReference type="EMBL" id="SJZ47668.1"/>
    </source>
</evidence>
<dbReference type="Pfam" id="PF06026">
    <property type="entry name" value="Rib_5-P_isom_A"/>
    <property type="match status" value="1"/>
</dbReference>
<comment type="function">
    <text evidence="3">Catalyzes the reversible conversion of ribose-5-phosphate to ribulose 5-phosphate.</text>
</comment>
<accession>A0A1T4KZ87</accession>
<dbReference type="InterPro" id="IPR004788">
    <property type="entry name" value="Ribose5P_isomerase_type_A"/>
</dbReference>
<gene>
    <name evidence="3" type="primary">rpiA</name>
    <name evidence="4" type="ORF">SAMN02746011_00899</name>
</gene>
<protein>
    <recommendedName>
        <fullName evidence="3">Ribose-5-phosphate isomerase A</fullName>
        <ecNumber evidence="3">5.3.1.6</ecNumber>
    </recommendedName>
    <alternativeName>
        <fullName evidence="3">Phosphoriboisomerase A</fullName>
        <shortName evidence="3">PRI</shortName>
    </alternativeName>
</protein>
<dbReference type="NCBIfam" id="NF001924">
    <property type="entry name" value="PRK00702.1"/>
    <property type="match status" value="1"/>
</dbReference>
<dbReference type="EC" id="5.3.1.6" evidence="3"/>
<dbReference type="AlphaFoldDB" id="A0A1T4KZ87"/>
<dbReference type="OrthoDB" id="5870696at2"/>
<feature type="binding site" evidence="3">
    <location>
        <begin position="82"/>
        <end position="85"/>
    </location>
    <ligand>
        <name>substrate</name>
    </ligand>
</feature>
<dbReference type="InterPro" id="IPR050262">
    <property type="entry name" value="Ribose-5P_isomerase"/>
</dbReference>
<dbReference type="Proteomes" id="UP000189941">
    <property type="component" value="Unassembled WGS sequence"/>
</dbReference>
<dbReference type="InterPro" id="IPR037171">
    <property type="entry name" value="NagB/RpiA_transferase-like"/>
</dbReference>
<dbReference type="HAMAP" id="MF_00170">
    <property type="entry name" value="Rib_5P_isom_A"/>
    <property type="match status" value="1"/>
</dbReference>
<dbReference type="GO" id="GO:0009052">
    <property type="term" value="P:pentose-phosphate shunt, non-oxidative branch"/>
    <property type="evidence" value="ECO:0007669"/>
    <property type="project" value="UniProtKB-UniRule"/>
</dbReference>
<dbReference type="PANTHER" id="PTHR43748:SF3">
    <property type="entry name" value="RIBOSE-5-PHOSPHATE ISOMERASE 3, CHLOROPLASTIC-RELATED"/>
    <property type="match status" value="1"/>
</dbReference>
<sequence>MNPKELVGRKAAEYVQDGMVVGLGTGSTAYWFVDEVGQRVKNGELPNIVGVPTSKQTEMQARELGIPLAQLDEVNSIDLLVDGADECLRSMSGIKGGGGAHLIEKIVAENSHEIIWIVTEEKVVDYLGAFPLPVEVIQTGSWNIFRAFENAGMNPSFRKKGKDSLFVTDSGNYIIDLHLGRIDQPQQVAHELKTMVGVVEHGLFINYPNRILVAKNDGTVEVIEGQQ</sequence>
<dbReference type="STRING" id="1121925.SAMN02746011_00899"/>
<dbReference type="Gene3D" id="3.40.50.1360">
    <property type="match status" value="1"/>
</dbReference>
<dbReference type="SUPFAM" id="SSF100950">
    <property type="entry name" value="NagB/RpiA/CoA transferase-like"/>
    <property type="match status" value="1"/>
</dbReference>
<feature type="binding site" evidence="3">
    <location>
        <begin position="25"/>
        <end position="28"/>
    </location>
    <ligand>
        <name>substrate</name>
    </ligand>
</feature>
<comment type="subunit">
    <text evidence="3">Homodimer.</text>
</comment>
<proteinExistence type="inferred from homology"/>
<evidence type="ECO:0000313" key="5">
    <source>
        <dbReference type="Proteomes" id="UP000189941"/>
    </source>
</evidence>
<dbReference type="EMBL" id="FUWO01000006">
    <property type="protein sequence ID" value="SJZ47668.1"/>
    <property type="molecule type" value="Genomic_DNA"/>
</dbReference>
<dbReference type="SUPFAM" id="SSF75445">
    <property type="entry name" value="D-ribose-5-phosphate isomerase (RpiA), lid domain"/>
    <property type="match status" value="1"/>
</dbReference>
<dbReference type="PANTHER" id="PTHR43748">
    <property type="entry name" value="RIBOSE-5-PHOSPHATE ISOMERASE 3, CHLOROPLASTIC-RELATED"/>
    <property type="match status" value="1"/>
</dbReference>
<dbReference type="GO" id="GO:0004751">
    <property type="term" value="F:ribose-5-phosphate isomerase activity"/>
    <property type="evidence" value="ECO:0007669"/>
    <property type="project" value="UniProtKB-UniRule"/>
</dbReference>
<dbReference type="CDD" id="cd01398">
    <property type="entry name" value="RPI_A"/>
    <property type="match status" value="1"/>
</dbReference>
<evidence type="ECO:0000256" key="3">
    <source>
        <dbReference type="HAMAP-Rule" id="MF_00170"/>
    </source>
</evidence>
<feature type="binding site" evidence="3">
    <location>
        <position position="122"/>
    </location>
    <ligand>
        <name>substrate</name>
    </ligand>
</feature>
<evidence type="ECO:0000256" key="1">
    <source>
        <dbReference type="ARBA" id="ARBA00001713"/>
    </source>
</evidence>